<dbReference type="SUPFAM" id="SSF53850">
    <property type="entry name" value="Periplasmic binding protein-like II"/>
    <property type="match status" value="1"/>
</dbReference>
<dbReference type="Gene3D" id="3.40.190.10">
    <property type="entry name" value="Periplasmic binding protein-like II"/>
    <property type="match status" value="2"/>
</dbReference>
<evidence type="ECO:0000256" key="1">
    <source>
        <dbReference type="SAM" id="MobiDB-lite"/>
    </source>
</evidence>
<feature type="compositionally biased region" description="Basic and acidic residues" evidence="1">
    <location>
        <begin position="150"/>
        <end position="159"/>
    </location>
</feature>
<proteinExistence type="predicted"/>
<comment type="caution">
    <text evidence="2">The sequence shown here is derived from an EMBL/GenBank/DDBJ whole genome shotgun (WGS) entry which is preliminary data.</text>
</comment>
<name>A0ABQ6JFZ1_9ACTN</name>
<feature type="region of interest" description="Disordered" evidence="1">
    <location>
        <begin position="125"/>
        <end position="196"/>
    </location>
</feature>
<gene>
    <name evidence="2" type="ORF">GCM10025868_10970</name>
</gene>
<feature type="compositionally biased region" description="Basic residues" evidence="1">
    <location>
        <begin position="181"/>
        <end position="190"/>
    </location>
</feature>
<dbReference type="Proteomes" id="UP001157017">
    <property type="component" value="Unassembled WGS sequence"/>
</dbReference>
<organism evidence="2 3">
    <name type="scientific">Angustibacter aerolatus</name>
    <dbReference type="NCBI Taxonomy" id="1162965"/>
    <lineage>
        <taxon>Bacteria</taxon>
        <taxon>Bacillati</taxon>
        <taxon>Actinomycetota</taxon>
        <taxon>Actinomycetes</taxon>
        <taxon>Kineosporiales</taxon>
        <taxon>Kineosporiaceae</taxon>
    </lineage>
</organism>
<dbReference type="InterPro" id="IPR006059">
    <property type="entry name" value="SBP"/>
</dbReference>
<protein>
    <recommendedName>
        <fullName evidence="4">Extracellular solute-binding protein</fullName>
    </recommendedName>
</protein>
<keyword evidence="3" id="KW-1185">Reference proteome</keyword>
<dbReference type="Pfam" id="PF01547">
    <property type="entry name" value="SBP_bac_1"/>
    <property type="match status" value="1"/>
</dbReference>
<sequence length="196" mass="21077">MPSDPATKALDFTKRFFTEKWVPASNTIKGARYSDEFFVSQIVPMAFVGDFLVPTLADPKQGYKGEWAATYMPQDVGAASDLGGNALVVNGETKNADLAAAFVRFAASEDEMKYFCEQAIEPPTRRLAGHREARLRHPPRPGGAVGGAGDDARRDRRQGVDGAGVQLDQHAAAGAGSRRPSPARRPRRRCSASATA</sequence>
<accession>A0ABQ6JFZ1</accession>
<evidence type="ECO:0000313" key="3">
    <source>
        <dbReference type="Proteomes" id="UP001157017"/>
    </source>
</evidence>
<feature type="compositionally biased region" description="Low complexity" evidence="1">
    <location>
        <begin position="171"/>
        <end position="180"/>
    </location>
</feature>
<evidence type="ECO:0000313" key="2">
    <source>
        <dbReference type="EMBL" id="GMA85847.1"/>
    </source>
</evidence>
<reference evidence="3" key="1">
    <citation type="journal article" date="2019" name="Int. J. Syst. Evol. Microbiol.">
        <title>The Global Catalogue of Microorganisms (GCM) 10K type strain sequencing project: providing services to taxonomists for standard genome sequencing and annotation.</title>
        <authorList>
            <consortium name="The Broad Institute Genomics Platform"/>
            <consortium name="The Broad Institute Genome Sequencing Center for Infectious Disease"/>
            <person name="Wu L."/>
            <person name="Ma J."/>
        </authorList>
    </citation>
    <scope>NUCLEOTIDE SEQUENCE [LARGE SCALE GENOMIC DNA]</scope>
    <source>
        <strain evidence="3">NBRC 108730</strain>
    </source>
</reference>
<dbReference type="EMBL" id="BSUZ01000001">
    <property type="protein sequence ID" value="GMA85847.1"/>
    <property type="molecule type" value="Genomic_DNA"/>
</dbReference>
<evidence type="ECO:0008006" key="4">
    <source>
        <dbReference type="Google" id="ProtNLM"/>
    </source>
</evidence>